<proteinExistence type="predicted"/>
<dbReference type="Proteomes" id="UP000625711">
    <property type="component" value="Unassembled WGS sequence"/>
</dbReference>
<keyword evidence="2" id="KW-1185">Reference proteome</keyword>
<sequence length="134" mass="15308">MVVRKITRYRSRFPYKNIFQLSFLHLPLIGPRPLPIIVNLNQSDLLLFLLMDICTTNRPIAVHLVILSHWRWAIIVQDARLLFSDMIVERSPSRFMGFAASAAIKGVQQDPPFGLVSNQHGSSLLYLLIFCVCS</sequence>
<comment type="caution">
    <text evidence="1">The sequence shown here is derived from an EMBL/GenBank/DDBJ whole genome shotgun (WGS) entry which is preliminary data.</text>
</comment>
<protein>
    <submittedName>
        <fullName evidence="1">Uncharacterized protein</fullName>
    </submittedName>
</protein>
<dbReference type="AlphaFoldDB" id="A0A834J243"/>
<dbReference type="EMBL" id="JAACXV010000043">
    <property type="protein sequence ID" value="KAF7285807.1"/>
    <property type="molecule type" value="Genomic_DNA"/>
</dbReference>
<gene>
    <name evidence="1" type="ORF">GWI33_009786</name>
</gene>
<reference evidence="1" key="1">
    <citation type="submission" date="2020-08" db="EMBL/GenBank/DDBJ databases">
        <title>Genome sequencing and assembly of the red palm weevil Rhynchophorus ferrugineus.</title>
        <authorList>
            <person name="Dias G.B."/>
            <person name="Bergman C.M."/>
            <person name="Manee M."/>
        </authorList>
    </citation>
    <scope>NUCLEOTIDE SEQUENCE</scope>
    <source>
        <strain evidence="1">AA-2017</strain>
        <tissue evidence="1">Whole larva</tissue>
    </source>
</reference>
<name>A0A834J243_RHYFE</name>
<accession>A0A834J243</accession>
<organism evidence="1 2">
    <name type="scientific">Rhynchophorus ferrugineus</name>
    <name type="common">Red palm weevil</name>
    <name type="synonym">Curculio ferrugineus</name>
    <dbReference type="NCBI Taxonomy" id="354439"/>
    <lineage>
        <taxon>Eukaryota</taxon>
        <taxon>Metazoa</taxon>
        <taxon>Ecdysozoa</taxon>
        <taxon>Arthropoda</taxon>
        <taxon>Hexapoda</taxon>
        <taxon>Insecta</taxon>
        <taxon>Pterygota</taxon>
        <taxon>Neoptera</taxon>
        <taxon>Endopterygota</taxon>
        <taxon>Coleoptera</taxon>
        <taxon>Polyphaga</taxon>
        <taxon>Cucujiformia</taxon>
        <taxon>Curculionidae</taxon>
        <taxon>Dryophthorinae</taxon>
        <taxon>Rhynchophorus</taxon>
    </lineage>
</organism>
<evidence type="ECO:0000313" key="1">
    <source>
        <dbReference type="EMBL" id="KAF7285807.1"/>
    </source>
</evidence>
<evidence type="ECO:0000313" key="2">
    <source>
        <dbReference type="Proteomes" id="UP000625711"/>
    </source>
</evidence>